<sequence length="43" mass="4947">MNKLTEAFCLVLSIYPIRTRVKPIKGDALNCPEDKLFLAKRHC</sequence>
<organism evidence="1 2">
    <name type="scientific">Vibrio tapetis subsp. tapetis</name>
    <dbReference type="NCBI Taxonomy" id="1671868"/>
    <lineage>
        <taxon>Bacteria</taxon>
        <taxon>Pseudomonadati</taxon>
        <taxon>Pseudomonadota</taxon>
        <taxon>Gammaproteobacteria</taxon>
        <taxon>Vibrionales</taxon>
        <taxon>Vibrionaceae</taxon>
        <taxon>Vibrio</taxon>
    </lineage>
</organism>
<evidence type="ECO:0000313" key="1">
    <source>
        <dbReference type="EMBL" id="SON53096.1"/>
    </source>
</evidence>
<dbReference type="AlphaFoldDB" id="A0A2N8ZML5"/>
<proteinExistence type="predicted"/>
<reference evidence="1 2" key="1">
    <citation type="submission" date="2017-10" db="EMBL/GenBank/DDBJ databases">
        <authorList>
            <person name="Banno H."/>
            <person name="Chua N.-H."/>
        </authorList>
    </citation>
    <scope>NUCLEOTIDE SEQUENCE [LARGE SCALE GENOMIC DNA]</scope>
    <source>
        <strain evidence="1">Vibrio tapetis CECT4600</strain>
    </source>
</reference>
<evidence type="ECO:0000313" key="2">
    <source>
        <dbReference type="Proteomes" id="UP000235828"/>
    </source>
</evidence>
<dbReference type="KEGG" id="vta:B1485"/>
<name>A0A2N8ZML5_9VIBR</name>
<dbReference type="Proteomes" id="UP000235828">
    <property type="component" value="Chromosome B"/>
</dbReference>
<accession>A0A2N8ZML5</accession>
<protein>
    <submittedName>
        <fullName evidence="1">Uncharacterized protein</fullName>
    </submittedName>
</protein>
<gene>
    <name evidence="1" type="ORF">VTAP4600_B1485</name>
</gene>
<dbReference type="EMBL" id="LT960612">
    <property type="protein sequence ID" value="SON53096.1"/>
    <property type="molecule type" value="Genomic_DNA"/>
</dbReference>
<keyword evidence="2" id="KW-1185">Reference proteome</keyword>